<reference evidence="2" key="2">
    <citation type="submission" date="2020-12" db="EMBL/GenBank/DDBJ databases">
        <authorList>
            <person name="Kanost M."/>
        </authorList>
    </citation>
    <scope>NUCLEOTIDE SEQUENCE</scope>
</reference>
<gene>
    <name evidence="2" type="ORF">O3G_MSEX001260</name>
</gene>
<reference evidence="2" key="1">
    <citation type="journal article" date="2016" name="Insect Biochem. Mol. Biol.">
        <title>Multifaceted biological insights from a draft genome sequence of the tobacco hornworm moth, Manduca sexta.</title>
        <authorList>
            <person name="Kanost M.R."/>
            <person name="Arrese E.L."/>
            <person name="Cao X."/>
            <person name="Chen Y.R."/>
            <person name="Chellapilla S."/>
            <person name="Goldsmith M.R."/>
            <person name="Grosse-Wilde E."/>
            <person name="Heckel D.G."/>
            <person name="Herndon N."/>
            <person name="Jiang H."/>
            <person name="Papanicolaou A."/>
            <person name="Qu J."/>
            <person name="Soulages J.L."/>
            <person name="Vogel H."/>
            <person name="Walters J."/>
            <person name="Waterhouse R.M."/>
            <person name="Ahn S.J."/>
            <person name="Almeida F.C."/>
            <person name="An C."/>
            <person name="Aqrawi P."/>
            <person name="Bretschneider A."/>
            <person name="Bryant W.B."/>
            <person name="Bucks S."/>
            <person name="Chao H."/>
            <person name="Chevignon G."/>
            <person name="Christen J.M."/>
            <person name="Clarke D.F."/>
            <person name="Dittmer N.T."/>
            <person name="Ferguson L.C.F."/>
            <person name="Garavelou S."/>
            <person name="Gordon K.H.J."/>
            <person name="Gunaratna R.T."/>
            <person name="Han Y."/>
            <person name="Hauser F."/>
            <person name="He Y."/>
            <person name="Heidel-Fischer H."/>
            <person name="Hirsh A."/>
            <person name="Hu Y."/>
            <person name="Jiang H."/>
            <person name="Kalra D."/>
            <person name="Klinner C."/>
            <person name="Konig C."/>
            <person name="Kovar C."/>
            <person name="Kroll A.R."/>
            <person name="Kuwar S.S."/>
            <person name="Lee S.L."/>
            <person name="Lehman R."/>
            <person name="Li K."/>
            <person name="Li Z."/>
            <person name="Liang H."/>
            <person name="Lovelace S."/>
            <person name="Lu Z."/>
            <person name="Mansfield J.H."/>
            <person name="McCulloch K.J."/>
            <person name="Mathew T."/>
            <person name="Morton B."/>
            <person name="Muzny D.M."/>
            <person name="Neunemann D."/>
            <person name="Ongeri F."/>
            <person name="Pauchet Y."/>
            <person name="Pu L.L."/>
            <person name="Pyrousis I."/>
            <person name="Rao X.J."/>
            <person name="Redding A."/>
            <person name="Roesel C."/>
            <person name="Sanchez-Gracia A."/>
            <person name="Schaack S."/>
            <person name="Shukla A."/>
            <person name="Tetreau G."/>
            <person name="Wang Y."/>
            <person name="Xiong G.H."/>
            <person name="Traut W."/>
            <person name="Walsh T.K."/>
            <person name="Worley K.C."/>
            <person name="Wu D."/>
            <person name="Wu W."/>
            <person name="Wu Y.Q."/>
            <person name="Zhang X."/>
            <person name="Zou Z."/>
            <person name="Zucker H."/>
            <person name="Briscoe A.D."/>
            <person name="Burmester T."/>
            <person name="Clem R.J."/>
            <person name="Feyereisen R."/>
            <person name="Grimmelikhuijzen C.J.P."/>
            <person name="Hamodrakas S.J."/>
            <person name="Hansson B.S."/>
            <person name="Huguet E."/>
            <person name="Jermiin L.S."/>
            <person name="Lan Q."/>
            <person name="Lehman H.K."/>
            <person name="Lorenzen M."/>
            <person name="Merzendorfer H."/>
            <person name="Michalopoulos I."/>
            <person name="Morton D.B."/>
            <person name="Muthukrishnan S."/>
            <person name="Oakeshott J.G."/>
            <person name="Palmer W."/>
            <person name="Park Y."/>
            <person name="Passarelli A.L."/>
            <person name="Rozas J."/>
            <person name="Schwartz L.M."/>
            <person name="Smith W."/>
            <person name="Southgate A."/>
            <person name="Vilcinskas A."/>
            <person name="Vogt R."/>
            <person name="Wang P."/>
            <person name="Werren J."/>
            <person name="Yu X.Q."/>
            <person name="Zhou J.J."/>
            <person name="Brown S.J."/>
            <person name="Scherer S.E."/>
            <person name="Richards S."/>
            <person name="Blissard G.W."/>
        </authorList>
    </citation>
    <scope>NUCLEOTIDE SEQUENCE</scope>
</reference>
<dbReference type="CDD" id="cd01650">
    <property type="entry name" value="RT_nLTR_like"/>
    <property type="match status" value="1"/>
</dbReference>
<dbReference type="PROSITE" id="PS50878">
    <property type="entry name" value="RT_POL"/>
    <property type="match status" value="1"/>
</dbReference>
<evidence type="ECO:0000313" key="3">
    <source>
        <dbReference type="Proteomes" id="UP000791440"/>
    </source>
</evidence>
<dbReference type="EMBL" id="JH668279">
    <property type="protein sequence ID" value="KAG6440382.1"/>
    <property type="molecule type" value="Genomic_DNA"/>
</dbReference>
<sequence length="528" mass="61309">MTRLNDTFFLNPTTPEEVSKIILSLKNTTSTGIDNLSTNIIKKVHSIICYPLSFIINLCFEEGVFPKPLKLSIVKPIFKNGDETSLNNYRPVALIPIFAKIIEKAIHSRLYNFLENKNILVEEQKGFRRSKSINAAIFDFLKNTMNSIDNRIPICALYMDMTKAFDYVDHEILIHKLERYGIRGKGLELLSSYLSDRHQCTKTTNINIYNKLETKYRSKFRNIKYGVPQGSVLGPLLFLVYINDLPNNINHPTVLFADDSTIVIKYDKNYKYEDEINNTLEQSIEWLEQNNLRINLEKTQFMQFSQRQITQQLNIKYNRVTINETNATKFLGLIIDSKLNWKQQIQAVCKKINCSAYALYKLSKVVNRDAVLTAYHGYVESILRYGIIFWGNSTDKNDVFVSQKKCIRAICNLPPRESCEPYFKSLKLLTFPSLYIYEVAVFIKTHGHLFEMRPPTDTRLRTREANSLSIGRSNTALLQKSIYRMGPAIYNKLSPTIKDVEQINLFKSKFKNFLINKCFYSIDDFFKS</sequence>
<protein>
    <recommendedName>
        <fullName evidence="1">Reverse transcriptase domain-containing protein</fullName>
    </recommendedName>
</protein>
<dbReference type="PANTHER" id="PTHR33332">
    <property type="entry name" value="REVERSE TRANSCRIPTASE DOMAIN-CONTAINING PROTEIN"/>
    <property type="match status" value="1"/>
</dbReference>
<accession>A0A921YJM7</accession>
<dbReference type="AlphaFoldDB" id="A0A921YJM7"/>
<evidence type="ECO:0000313" key="2">
    <source>
        <dbReference type="EMBL" id="KAG6440382.1"/>
    </source>
</evidence>
<proteinExistence type="predicted"/>
<organism evidence="2 3">
    <name type="scientific">Manduca sexta</name>
    <name type="common">Tobacco hawkmoth</name>
    <name type="synonym">Tobacco hornworm</name>
    <dbReference type="NCBI Taxonomy" id="7130"/>
    <lineage>
        <taxon>Eukaryota</taxon>
        <taxon>Metazoa</taxon>
        <taxon>Ecdysozoa</taxon>
        <taxon>Arthropoda</taxon>
        <taxon>Hexapoda</taxon>
        <taxon>Insecta</taxon>
        <taxon>Pterygota</taxon>
        <taxon>Neoptera</taxon>
        <taxon>Endopterygota</taxon>
        <taxon>Lepidoptera</taxon>
        <taxon>Glossata</taxon>
        <taxon>Ditrysia</taxon>
        <taxon>Bombycoidea</taxon>
        <taxon>Sphingidae</taxon>
        <taxon>Sphinginae</taxon>
        <taxon>Sphingini</taxon>
        <taxon>Manduca</taxon>
    </lineage>
</organism>
<name>A0A921YJM7_MANSE</name>
<comment type="caution">
    <text evidence="2">The sequence shown here is derived from an EMBL/GenBank/DDBJ whole genome shotgun (WGS) entry which is preliminary data.</text>
</comment>
<dbReference type="Pfam" id="PF00078">
    <property type="entry name" value="RVT_1"/>
    <property type="match status" value="1"/>
</dbReference>
<feature type="domain" description="Reverse transcriptase" evidence="1">
    <location>
        <begin position="58"/>
        <end position="335"/>
    </location>
</feature>
<evidence type="ECO:0000259" key="1">
    <source>
        <dbReference type="PROSITE" id="PS50878"/>
    </source>
</evidence>
<dbReference type="Proteomes" id="UP000791440">
    <property type="component" value="Unassembled WGS sequence"/>
</dbReference>
<dbReference type="InterPro" id="IPR000477">
    <property type="entry name" value="RT_dom"/>
</dbReference>
<keyword evidence="3" id="KW-1185">Reference proteome</keyword>